<accession>A0A7S0SLS7</accession>
<evidence type="ECO:0000313" key="5">
    <source>
        <dbReference type="EMBL" id="CAD8708294.1"/>
    </source>
</evidence>
<feature type="region of interest" description="Disordered" evidence="2">
    <location>
        <begin position="26"/>
        <end position="63"/>
    </location>
</feature>
<dbReference type="GO" id="GO:0005783">
    <property type="term" value="C:endoplasmic reticulum"/>
    <property type="evidence" value="ECO:0007669"/>
    <property type="project" value="TreeGrafter"/>
</dbReference>
<dbReference type="AlphaFoldDB" id="A0A7S0SLS7"/>
<sequence>MGTKRAALAILALLCATAAVTLAQGDDAPDYDDEYADPAGEEGDYGEPGGGDEDGELSPMPAGPEIVVDLTGADADTFDTEYLKAHPMVMLELYAPWCGHCKSFAPHYETAARALVDTFPNVTLAKVDATVNEAMGTKFNVEGYPTIKWIEYVEGGSPKVSDFRASPDADVIVDFVKKHAGLAVTVLPVDAAEVLVALATARASGPAVVVAFIPDVESAAFNLYLQAARQVMGVQWMYTADPGVLAVAAAAAALGEGAASAAFSAVTGAGAGAGPVIAVLRGESAAAPTAVLFAGALDNDTQPLVDFVKIERLPTVIDFSDDNIEMIFDSAIKHQVLFFGTPEQQTAAAAFYAEVATQYRGEYLFVSVTVDGSENAMGVAEYFGLVPESSQKEEEEEEEEVVVDAYKLEAEMPPALNLLVSSL</sequence>
<dbReference type="PROSITE" id="PS00194">
    <property type="entry name" value="THIOREDOXIN_1"/>
    <property type="match status" value="1"/>
</dbReference>
<dbReference type="PROSITE" id="PS51352">
    <property type="entry name" value="THIOREDOXIN_2"/>
    <property type="match status" value="1"/>
</dbReference>
<name>A0A7S0SLS7_9CHLO</name>
<organism evidence="5">
    <name type="scientific">Mantoniella antarctica</name>
    <dbReference type="NCBI Taxonomy" id="81844"/>
    <lineage>
        <taxon>Eukaryota</taxon>
        <taxon>Viridiplantae</taxon>
        <taxon>Chlorophyta</taxon>
        <taxon>Mamiellophyceae</taxon>
        <taxon>Mamiellales</taxon>
        <taxon>Mamiellaceae</taxon>
        <taxon>Mantoniella</taxon>
    </lineage>
</organism>
<dbReference type="PANTHER" id="PTHR18929:SF246">
    <property type="entry name" value="PROTEIN DISULFIDE ISOMERASE-LIKE 1-4"/>
    <property type="match status" value="1"/>
</dbReference>
<dbReference type="GO" id="GO:0003756">
    <property type="term" value="F:protein disulfide isomerase activity"/>
    <property type="evidence" value="ECO:0007669"/>
    <property type="project" value="TreeGrafter"/>
</dbReference>
<dbReference type="GO" id="GO:0006457">
    <property type="term" value="P:protein folding"/>
    <property type="evidence" value="ECO:0007669"/>
    <property type="project" value="TreeGrafter"/>
</dbReference>
<dbReference type="PANTHER" id="PTHR18929">
    <property type="entry name" value="PROTEIN DISULFIDE ISOMERASE"/>
    <property type="match status" value="1"/>
</dbReference>
<dbReference type="Pfam" id="PF00085">
    <property type="entry name" value="Thioredoxin"/>
    <property type="match status" value="1"/>
</dbReference>
<keyword evidence="3" id="KW-0732">Signal</keyword>
<dbReference type="GO" id="GO:0034976">
    <property type="term" value="P:response to endoplasmic reticulum stress"/>
    <property type="evidence" value="ECO:0007669"/>
    <property type="project" value="TreeGrafter"/>
</dbReference>
<evidence type="ECO:0000259" key="4">
    <source>
        <dbReference type="PROSITE" id="PS51352"/>
    </source>
</evidence>
<dbReference type="EMBL" id="HBFC01018415">
    <property type="protein sequence ID" value="CAD8708294.1"/>
    <property type="molecule type" value="Transcribed_RNA"/>
</dbReference>
<proteinExistence type="inferred from homology"/>
<comment type="similarity">
    <text evidence="1">Belongs to the protein disulfide isomerase family.</text>
</comment>
<dbReference type="InterPro" id="IPR017937">
    <property type="entry name" value="Thioredoxin_CS"/>
</dbReference>
<dbReference type="CDD" id="cd02961">
    <property type="entry name" value="PDI_a_family"/>
    <property type="match status" value="1"/>
</dbReference>
<reference evidence="5" key="1">
    <citation type="submission" date="2021-01" db="EMBL/GenBank/DDBJ databases">
        <authorList>
            <person name="Corre E."/>
            <person name="Pelletier E."/>
            <person name="Niang G."/>
            <person name="Scheremetjew M."/>
            <person name="Finn R."/>
            <person name="Kale V."/>
            <person name="Holt S."/>
            <person name="Cochrane G."/>
            <person name="Meng A."/>
            <person name="Brown T."/>
            <person name="Cohen L."/>
        </authorList>
    </citation>
    <scope>NUCLEOTIDE SEQUENCE</scope>
    <source>
        <strain evidence="5">SL-175</strain>
    </source>
</reference>
<protein>
    <recommendedName>
        <fullName evidence="4">Thioredoxin domain-containing protein</fullName>
    </recommendedName>
</protein>
<feature type="domain" description="Thioredoxin" evidence="4">
    <location>
        <begin position="22"/>
        <end position="181"/>
    </location>
</feature>
<dbReference type="InterPro" id="IPR013766">
    <property type="entry name" value="Thioredoxin_domain"/>
</dbReference>
<evidence type="ECO:0000256" key="2">
    <source>
        <dbReference type="SAM" id="MobiDB-lite"/>
    </source>
</evidence>
<dbReference type="InterPro" id="IPR036249">
    <property type="entry name" value="Thioredoxin-like_sf"/>
</dbReference>
<dbReference type="SUPFAM" id="SSF52833">
    <property type="entry name" value="Thioredoxin-like"/>
    <property type="match status" value="1"/>
</dbReference>
<evidence type="ECO:0000256" key="3">
    <source>
        <dbReference type="SAM" id="SignalP"/>
    </source>
</evidence>
<gene>
    <name evidence="5" type="ORF">MANT1106_LOCUS10977</name>
</gene>
<evidence type="ECO:0000256" key="1">
    <source>
        <dbReference type="ARBA" id="ARBA00006347"/>
    </source>
</evidence>
<feature type="signal peptide" evidence="3">
    <location>
        <begin position="1"/>
        <end position="23"/>
    </location>
</feature>
<feature type="compositionally biased region" description="Acidic residues" evidence="2">
    <location>
        <begin position="27"/>
        <end position="56"/>
    </location>
</feature>
<feature type="chain" id="PRO_5031243869" description="Thioredoxin domain-containing protein" evidence="3">
    <location>
        <begin position="24"/>
        <end position="423"/>
    </location>
</feature>
<dbReference type="Pfam" id="PF13848">
    <property type="entry name" value="Thioredoxin_6"/>
    <property type="match status" value="1"/>
</dbReference>
<dbReference type="Gene3D" id="3.40.30.10">
    <property type="entry name" value="Glutaredoxin"/>
    <property type="match status" value="2"/>
</dbReference>